<name>A0A0A8YQV8_ARUDO</name>
<dbReference type="EMBL" id="GBRH01270655">
    <property type="protein sequence ID" value="JAD27240.1"/>
    <property type="molecule type" value="Transcribed_RNA"/>
</dbReference>
<reference evidence="1" key="1">
    <citation type="submission" date="2014-09" db="EMBL/GenBank/DDBJ databases">
        <authorList>
            <person name="Magalhaes I.L.F."/>
            <person name="Oliveira U."/>
            <person name="Santos F.R."/>
            <person name="Vidigal T.H.D.A."/>
            <person name="Brescovit A.D."/>
            <person name="Santos A.J."/>
        </authorList>
    </citation>
    <scope>NUCLEOTIDE SEQUENCE</scope>
    <source>
        <tissue evidence="1">Shoot tissue taken approximately 20 cm above the soil surface</tissue>
    </source>
</reference>
<organism evidence="1">
    <name type="scientific">Arundo donax</name>
    <name type="common">Giant reed</name>
    <name type="synonym">Donax arundinaceus</name>
    <dbReference type="NCBI Taxonomy" id="35708"/>
    <lineage>
        <taxon>Eukaryota</taxon>
        <taxon>Viridiplantae</taxon>
        <taxon>Streptophyta</taxon>
        <taxon>Embryophyta</taxon>
        <taxon>Tracheophyta</taxon>
        <taxon>Spermatophyta</taxon>
        <taxon>Magnoliopsida</taxon>
        <taxon>Liliopsida</taxon>
        <taxon>Poales</taxon>
        <taxon>Poaceae</taxon>
        <taxon>PACMAD clade</taxon>
        <taxon>Arundinoideae</taxon>
        <taxon>Arundineae</taxon>
        <taxon>Arundo</taxon>
    </lineage>
</organism>
<protein>
    <submittedName>
        <fullName evidence="1">Uncharacterized protein</fullName>
    </submittedName>
</protein>
<accession>A0A0A8YQV8</accession>
<evidence type="ECO:0000313" key="1">
    <source>
        <dbReference type="EMBL" id="JAD27240.1"/>
    </source>
</evidence>
<reference evidence="1" key="2">
    <citation type="journal article" date="2015" name="Data Brief">
        <title>Shoot transcriptome of the giant reed, Arundo donax.</title>
        <authorList>
            <person name="Barrero R.A."/>
            <person name="Guerrero F.D."/>
            <person name="Moolhuijzen P."/>
            <person name="Goolsby J.A."/>
            <person name="Tidwell J."/>
            <person name="Bellgard S.E."/>
            <person name="Bellgard M.I."/>
        </authorList>
    </citation>
    <scope>NUCLEOTIDE SEQUENCE</scope>
    <source>
        <tissue evidence="1">Shoot tissue taken approximately 20 cm above the soil surface</tissue>
    </source>
</reference>
<sequence length="10" mass="1191">MIVLFNIPMI</sequence>
<proteinExistence type="predicted"/>